<keyword evidence="10 17" id="KW-0067">ATP-binding</keyword>
<accession>A0ABT7ABB3</accession>
<keyword evidence="5" id="KW-0597">Phosphoprotein</keyword>
<evidence type="ECO:0000313" key="17">
    <source>
        <dbReference type="EMBL" id="MDJ1156660.1"/>
    </source>
</evidence>
<evidence type="ECO:0000256" key="6">
    <source>
        <dbReference type="ARBA" id="ARBA00022679"/>
    </source>
</evidence>
<dbReference type="Pfam" id="PF02518">
    <property type="entry name" value="HATPase_c"/>
    <property type="match status" value="1"/>
</dbReference>
<sequence length="624" mass="65666">MDVGSQEGRAALASAPGRAGRQVAHGPWLAFAASVVILLVGGVWLAGHVARERALAQVEARGRAAAALDVAVLRSELEKQRSLPAVLAADPDVIAALDTAEAAKIIALNPKLEHLSAGTRAAVIYLLDRHGMTVAASNWREPTSFVGNDYSFRPYFRRAMETGTGEHFALGTVSGRPGLYISRRVEGAGGALGVIVVKVEFDAVEEDWRRLGEPVYVTDRRNIVLVTSVPEWRFLTLTPIAPDAPAEIRASLQFGGAPLSRLPPRPAALAGREDAVEAVLPGARAPAGYLDLALPVPSTPWTLHLLGSTEPAVRGAMAAAQLGTALLVILAAGAAGIMLYRRQRAAATAAAALVARAELERQVAARTVELSAANERLVHEMEERRRAETELQTLQDELVQANKLALLGQIAAGVAHEINQPVATIRTYADNAALFLARGEAAPARDNLATIAGLTERIGRITDELRAFSRKATGRVGAASVAEAIDGALLLVGSRLRQQGVTLTREAMPAGLAVVAERVRLEQVLVNLLQNALDALVGRPDPRIGVAVEAGHESVHISVRDNGPGIASEVMAALFTPFRTTKPSGLGLGLVISHDIVAEFGGELVGRSEPGGGAVFTISLKRST</sequence>
<feature type="transmembrane region" description="Helical" evidence="15">
    <location>
        <begin position="28"/>
        <end position="47"/>
    </location>
</feature>
<reference evidence="17 18" key="1">
    <citation type="submission" date="2023-05" db="EMBL/GenBank/DDBJ databases">
        <title>Chelatococcus sp. nov., a moderately thermophilic bacterium isolated from hot spring microbial mat.</title>
        <authorList>
            <person name="Hu C.-J."/>
            <person name="Li W.-J."/>
        </authorList>
    </citation>
    <scope>NUCLEOTIDE SEQUENCE [LARGE SCALE GENOMIC DNA]</scope>
    <source>
        <strain evidence="17 18">SYSU G07232</strain>
    </source>
</reference>
<dbReference type="SUPFAM" id="SSF55874">
    <property type="entry name" value="ATPase domain of HSP90 chaperone/DNA topoisomerase II/histidine kinase"/>
    <property type="match status" value="1"/>
</dbReference>
<dbReference type="CDD" id="cd00082">
    <property type="entry name" value="HisKA"/>
    <property type="match status" value="1"/>
</dbReference>
<keyword evidence="13 15" id="KW-0472">Membrane</keyword>
<evidence type="ECO:0000256" key="9">
    <source>
        <dbReference type="ARBA" id="ARBA00022777"/>
    </source>
</evidence>
<dbReference type="Proteomes" id="UP001321492">
    <property type="component" value="Unassembled WGS sequence"/>
</dbReference>
<keyword evidence="4" id="KW-1003">Cell membrane</keyword>
<evidence type="ECO:0000256" key="10">
    <source>
        <dbReference type="ARBA" id="ARBA00022840"/>
    </source>
</evidence>
<dbReference type="Pfam" id="PF00512">
    <property type="entry name" value="HisKA"/>
    <property type="match status" value="1"/>
</dbReference>
<dbReference type="PROSITE" id="PS50109">
    <property type="entry name" value="HIS_KIN"/>
    <property type="match status" value="1"/>
</dbReference>
<dbReference type="InterPro" id="IPR003594">
    <property type="entry name" value="HATPase_dom"/>
</dbReference>
<evidence type="ECO:0000256" key="4">
    <source>
        <dbReference type="ARBA" id="ARBA00022475"/>
    </source>
</evidence>
<feature type="transmembrane region" description="Helical" evidence="15">
    <location>
        <begin position="318"/>
        <end position="340"/>
    </location>
</feature>
<evidence type="ECO:0000256" key="14">
    <source>
        <dbReference type="SAM" id="Coils"/>
    </source>
</evidence>
<dbReference type="InterPro" id="IPR005467">
    <property type="entry name" value="His_kinase_dom"/>
</dbReference>
<dbReference type="Gene3D" id="1.10.287.130">
    <property type="match status" value="1"/>
</dbReference>
<dbReference type="InterPro" id="IPR004358">
    <property type="entry name" value="Sig_transdc_His_kin-like_C"/>
</dbReference>
<evidence type="ECO:0000256" key="3">
    <source>
        <dbReference type="ARBA" id="ARBA00012438"/>
    </source>
</evidence>
<dbReference type="SMART" id="SM00387">
    <property type="entry name" value="HATPase_c"/>
    <property type="match status" value="1"/>
</dbReference>
<organism evidence="17 18">
    <name type="scientific">Chelatococcus albus</name>
    <dbReference type="NCBI Taxonomy" id="3047466"/>
    <lineage>
        <taxon>Bacteria</taxon>
        <taxon>Pseudomonadati</taxon>
        <taxon>Pseudomonadota</taxon>
        <taxon>Alphaproteobacteria</taxon>
        <taxon>Hyphomicrobiales</taxon>
        <taxon>Chelatococcaceae</taxon>
        <taxon>Chelatococcus</taxon>
    </lineage>
</organism>
<dbReference type="InterPro" id="IPR029151">
    <property type="entry name" value="Sensor-like_sf"/>
</dbReference>
<gene>
    <name evidence="17" type="ORF">QNA08_00140</name>
</gene>
<evidence type="ECO:0000313" key="18">
    <source>
        <dbReference type="Proteomes" id="UP001321492"/>
    </source>
</evidence>
<feature type="coiled-coil region" evidence="14">
    <location>
        <begin position="356"/>
        <end position="404"/>
    </location>
</feature>
<comment type="caution">
    <text evidence="17">The sequence shown here is derived from an EMBL/GenBank/DDBJ whole genome shotgun (WGS) entry which is preliminary data.</text>
</comment>
<evidence type="ECO:0000256" key="8">
    <source>
        <dbReference type="ARBA" id="ARBA00022741"/>
    </source>
</evidence>
<dbReference type="SUPFAM" id="SSF103190">
    <property type="entry name" value="Sensory domain-like"/>
    <property type="match status" value="1"/>
</dbReference>
<comment type="subcellular location">
    <subcellularLocation>
        <location evidence="2">Cell membrane</location>
        <topology evidence="2">Multi-pass membrane protein</topology>
    </subcellularLocation>
</comment>
<dbReference type="GO" id="GO:0005524">
    <property type="term" value="F:ATP binding"/>
    <property type="evidence" value="ECO:0007669"/>
    <property type="project" value="UniProtKB-KW"/>
</dbReference>
<name>A0ABT7ABB3_9HYPH</name>
<keyword evidence="8" id="KW-0547">Nucleotide-binding</keyword>
<dbReference type="SUPFAM" id="SSF47384">
    <property type="entry name" value="Homodimeric domain of signal transducing histidine kinase"/>
    <property type="match status" value="1"/>
</dbReference>
<protein>
    <recommendedName>
        <fullName evidence="3">histidine kinase</fullName>
        <ecNumber evidence="3">2.7.13.3</ecNumber>
    </recommendedName>
</protein>
<dbReference type="PIRSF" id="PIRSF036431">
    <property type="entry name" value="STHK_DctB"/>
    <property type="match status" value="1"/>
</dbReference>
<dbReference type="InterPro" id="IPR033479">
    <property type="entry name" value="dCache_1"/>
</dbReference>
<evidence type="ECO:0000256" key="7">
    <source>
        <dbReference type="ARBA" id="ARBA00022692"/>
    </source>
</evidence>
<evidence type="ECO:0000259" key="16">
    <source>
        <dbReference type="PROSITE" id="PS50109"/>
    </source>
</evidence>
<keyword evidence="7 15" id="KW-0812">Transmembrane</keyword>
<keyword evidence="9" id="KW-0418">Kinase</keyword>
<feature type="domain" description="Histidine kinase" evidence="16">
    <location>
        <begin position="413"/>
        <end position="624"/>
    </location>
</feature>
<evidence type="ECO:0000256" key="5">
    <source>
        <dbReference type="ARBA" id="ARBA00022553"/>
    </source>
</evidence>
<dbReference type="RefSeq" id="WP_283738665.1">
    <property type="nucleotide sequence ID" value="NZ_JASJEV010000001.1"/>
</dbReference>
<keyword evidence="14" id="KW-0175">Coiled coil</keyword>
<dbReference type="InterPro" id="IPR036097">
    <property type="entry name" value="HisK_dim/P_sf"/>
</dbReference>
<evidence type="ECO:0000256" key="15">
    <source>
        <dbReference type="SAM" id="Phobius"/>
    </source>
</evidence>
<keyword evidence="18" id="KW-1185">Reference proteome</keyword>
<evidence type="ECO:0000256" key="13">
    <source>
        <dbReference type="ARBA" id="ARBA00023136"/>
    </source>
</evidence>
<dbReference type="Gene3D" id="3.30.450.20">
    <property type="entry name" value="PAS domain"/>
    <property type="match status" value="2"/>
</dbReference>
<dbReference type="InterPro" id="IPR017055">
    <property type="entry name" value="Sig_transdc_His_kinase_DctB"/>
</dbReference>
<dbReference type="Gene3D" id="6.10.250.3020">
    <property type="match status" value="1"/>
</dbReference>
<keyword evidence="6" id="KW-0808">Transferase</keyword>
<keyword evidence="11 15" id="KW-1133">Transmembrane helix</keyword>
<dbReference type="InterPro" id="IPR036890">
    <property type="entry name" value="HATPase_C_sf"/>
</dbReference>
<keyword evidence="12" id="KW-0902">Two-component regulatory system</keyword>
<evidence type="ECO:0000256" key="1">
    <source>
        <dbReference type="ARBA" id="ARBA00000085"/>
    </source>
</evidence>
<dbReference type="EMBL" id="JASJEV010000001">
    <property type="protein sequence ID" value="MDJ1156660.1"/>
    <property type="molecule type" value="Genomic_DNA"/>
</dbReference>
<dbReference type="InterPro" id="IPR003661">
    <property type="entry name" value="HisK_dim/P_dom"/>
</dbReference>
<evidence type="ECO:0000256" key="2">
    <source>
        <dbReference type="ARBA" id="ARBA00004651"/>
    </source>
</evidence>
<dbReference type="Gene3D" id="3.30.565.10">
    <property type="entry name" value="Histidine kinase-like ATPase, C-terminal domain"/>
    <property type="match status" value="1"/>
</dbReference>
<proteinExistence type="predicted"/>
<dbReference type="PRINTS" id="PR00344">
    <property type="entry name" value="BCTRLSENSOR"/>
</dbReference>
<dbReference type="Pfam" id="PF02743">
    <property type="entry name" value="dCache_1"/>
    <property type="match status" value="1"/>
</dbReference>
<dbReference type="EC" id="2.7.13.3" evidence="3"/>
<dbReference type="PANTHER" id="PTHR43065">
    <property type="entry name" value="SENSOR HISTIDINE KINASE"/>
    <property type="match status" value="1"/>
</dbReference>
<comment type="catalytic activity">
    <reaction evidence="1">
        <text>ATP + protein L-histidine = ADP + protein N-phospho-L-histidine.</text>
        <dbReference type="EC" id="2.7.13.3"/>
    </reaction>
</comment>
<dbReference type="SMART" id="SM00388">
    <property type="entry name" value="HisKA"/>
    <property type="match status" value="1"/>
</dbReference>
<evidence type="ECO:0000256" key="12">
    <source>
        <dbReference type="ARBA" id="ARBA00023012"/>
    </source>
</evidence>
<dbReference type="CDD" id="cd12914">
    <property type="entry name" value="PDC1_DGC_like"/>
    <property type="match status" value="1"/>
</dbReference>
<evidence type="ECO:0000256" key="11">
    <source>
        <dbReference type="ARBA" id="ARBA00022989"/>
    </source>
</evidence>
<dbReference type="PANTHER" id="PTHR43065:SF46">
    <property type="entry name" value="C4-DICARBOXYLATE TRANSPORT SENSOR PROTEIN DCTB"/>
    <property type="match status" value="1"/>
</dbReference>